<dbReference type="GO" id="GO:0005524">
    <property type="term" value="F:ATP binding"/>
    <property type="evidence" value="ECO:0007669"/>
    <property type="project" value="UniProtKB-KW"/>
</dbReference>
<gene>
    <name evidence="6" type="ORF">SteCoe_19424</name>
</gene>
<dbReference type="AlphaFoldDB" id="A0A1R2BU48"/>
<dbReference type="GO" id="GO:0140662">
    <property type="term" value="F:ATP-dependent protein folding chaperone"/>
    <property type="evidence" value="ECO:0007669"/>
    <property type="project" value="InterPro"/>
</dbReference>
<dbReference type="EMBL" id="MPUH01000428">
    <property type="protein sequence ID" value="OMJ80328.1"/>
    <property type="molecule type" value="Genomic_DNA"/>
</dbReference>
<evidence type="ECO:0000256" key="5">
    <source>
        <dbReference type="PIRSR" id="PIRSR002583-1"/>
    </source>
</evidence>
<dbReference type="InterPro" id="IPR037196">
    <property type="entry name" value="HSP90_C"/>
</dbReference>
<dbReference type="SUPFAM" id="SSF54211">
    <property type="entry name" value="Ribosomal protein S5 domain 2-like"/>
    <property type="match status" value="1"/>
</dbReference>
<feature type="binding site" evidence="5">
    <location>
        <position position="67"/>
    </location>
    <ligand>
        <name>ATP</name>
        <dbReference type="ChEBI" id="CHEBI:30616"/>
    </ligand>
</feature>
<dbReference type="Gene3D" id="3.30.230.80">
    <property type="match status" value="1"/>
</dbReference>
<dbReference type="Pfam" id="PF00183">
    <property type="entry name" value="HSP90"/>
    <property type="match status" value="1"/>
</dbReference>
<name>A0A1R2BU48_9CILI</name>
<comment type="similarity">
    <text evidence="1">Belongs to the heat shock protein 90 family.</text>
</comment>
<proteinExistence type="inferred from homology"/>
<organism evidence="6 7">
    <name type="scientific">Stentor coeruleus</name>
    <dbReference type="NCBI Taxonomy" id="5963"/>
    <lineage>
        <taxon>Eukaryota</taxon>
        <taxon>Sar</taxon>
        <taxon>Alveolata</taxon>
        <taxon>Ciliophora</taxon>
        <taxon>Postciliodesmatophora</taxon>
        <taxon>Heterotrichea</taxon>
        <taxon>Heterotrichida</taxon>
        <taxon>Stentoridae</taxon>
        <taxon>Stentor</taxon>
    </lineage>
</organism>
<keyword evidence="7" id="KW-1185">Reference proteome</keyword>
<dbReference type="Gene3D" id="3.40.50.11260">
    <property type="match status" value="1"/>
</dbReference>
<feature type="binding site" evidence="5">
    <location>
        <position position="348"/>
    </location>
    <ligand>
        <name>ATP</name>
        <dbReference type="ChEBI" id="CHEBI:30616"/>
    </ligand>
</feature>
<comment type="caution">
    <text evidence="6">The sequence shown here is derived from an EMBL/GenBank/DDBJ whole genome shotgun (WGS) entry which is preliminary data.</text>
</comment>
<protein>
    <recommendedName>
        <fullName evidence="8">Histidine kinase/HSP90-like ATPase domain-containing protein</fullName>
    </recommendedName>
</protein>
<dbReference type="Pfam" id="PF13589">
    <property type="entry name" value="HATPase_c_3"/>
    <property type="match status" value="1"/>
</dbReference>
<feature type="binding site" evidence="5">
    <location>
        <begin position="127"/>
        <end position="128"/>
    </location>
    <ligand>
        <name>ATP</name>
        <dbReference type="ChEBI" id="CHEBI:30616"/>
    </ligand>
</feature>
<feature type="binding site" evidence="5">
    <location>
        <position position="63"/>
    </location>
    <ligand>
        <name>ATP</name>
        <dbReference type="ChEBI" id="CHEBI:30616"/>
    </ligand>
</feature>
<evidence type="ECO:0000313" key="6">
    <source>
        <dbReference type="EMBL" id="OMJ80328.1"/>
    </source>
</evidence>
<sequence>MFRVVTRLARPLAMRYFQPIRLFSEEQVFKSPPQTHTFKAETQKLLEIVAKSLYMDKEVFVRELVSNSSDALEKQRYKEISGQTLTTEELKIKITTDPVNGTFKIFDSGIGMSKEELIKNLGTIAYSGSRSFIDSLEDKSKAESIIGQFGVGFYSSFIVAKDVRVVSKKDDTTYLWVSKGLGDFEISEIDGTDLPRGTEITVTLKDDARSFANDGEISRILKKYSSFVTYPIELNGTHVNVQQAIWSKNKNSVTENEYRDFFEYVSGQKLPYKYKLHFSLDMPITIKALLYIPSTHKEKFGLSHEELDISLYSRKVLISAKCKHLLPNWMRFIKGVVDCEDLPLNISRETFQDSALMGKIKDILTSKILKYLNDEAIRNEESYASWYEEFGNFILEGMASEQSSSKEIMPILRYGWSLDNKMISLKQYIQNMKPGQNRIYYLFSNNRQNAEESPYLESFKPKNIPVIFSHMPIDEMIFRSQGDFQGHKFVNIETSMDNIEKDQLEGSKYDAEKGIPEPDLVPFTEWISKELASKVNKVILSSRLRESPAVVVGEMPSALRQAYKLMDRERFNDELIRGQTLEVNPNHELIVLLNNARKSHPELASEILYQVFDNALISADIIENMNPVLKRVNSIMLRLLKAKQNS</sequence>
<evidence type="ECO:0000256" key="3">
    <source>
        <dbReference type="ARBA" id="ARBA00022840"/>
    </source>
</evidence>
<feature type="binding site" evidence="5">
    <location>
        <begin position="148"/>
        <end position="153"/>
    </location>
    <ligand>
        <name>ATP</name>
        <dbReference type="ChEBI" id="CHEBI:30616"/>
    </ligand>
</feature>
<dbReference type="PIRSF" id="PIRSF002583">
    <property type="entry name" value="Hsp90"/>
    <property type="match status" value="1"/>
</dbReference>
<dbReference type="SUPFAM" id="SSF110942">
    <property type="entry name" value="HSP90 C-terminal domain"/>
    <property type="match status" value="1"/>
</dbReference>
<evidence type="ECO:0008006" key="8">
    <source>
        <dbReference type="Google" id="ProtNLM"/>
    </source>
</evidence>
<evidence type="ECO:0000256" key="1">
    <source>
        <dbReference type="ARBA" id="ARBA00008239"/>
    </source>
</evidence>
<dbReference type="GO" id="GO:0016887">
    <property type="term" value="F:ATP hydrolysis activity"/>
    <property type="evidence" value="ECO:0007669"/>
    <property type="project" value="InterPro"/>
</dbReference>
<reference evidence="6 7" key="1">
    <citation type="submission" date="2016-11" db="EMBL/GenBank/DDBJ databases">
        <title>The macronuclear genome of Stentor coeruleus: a giant cell with tiny introns.</title>
        <authorList>
            <person name="Slabodnick M."/>
            <person name="Ruby J.G."/>
            <person name="Reiff S.B."/>
            <person name="Swart E.C."/>
            <person name="Gosai S."/>
            <person name="Prabakaran S."/>
            <person name="Witkowska E."/>
            <person name="Larue G.E."/>
            <person name="Fisher S."/>
            <person name="Freeman R.M."/>
            <person name="Gunawardena J."/>
            <person name="Chu W."/>
            <person name="Stover N.A."/>
            <person name="Gregory B.D."/>
            <person name="Nowacki M."/>
            <person name="Derisi J."/>
            <person name="Roy S.W."/>
            <person name="Marshall W.F."/>
            <person name="Sood P."/>
        </authorList>
    </citation>
    <scope>NUCLEOTIDE SEQUENCE [LARGE SCALE GENOMIC DNA]</scope>
    <source>
        <strain evidence="6">WM001</strain>
    </source>
</reference>
<keyword evidence="3 5" id="KW-0067">ATP-binding</keyword>
<dbReference type="InterPro" id="IPR020568">
    <property type="entry name" value="Ribosomal_Su5_D2-typ_SF"/>
</dbReference>
<dbReference type="PANTHER" id="PTHR11528">
    <property type="entry name" value="HEAT SHOCK PROTEIN 90 FAMILY MEMBER"/>
    <property type="match status" value="1"/>
</dbReference>
<feature type="binding site" evidence="5">
    <location>
        <position position="107"/>
    </location>
    <ligand>
        <name>ATP</name>
        <dbReference type="ChEBI" id="CHEBI:30616"/>
    </ligand>
</feature>
<keyword evidence="2 5" id="KW-0547">Nucleotide-binding</keyword>
<dbReference type="OrthoDB" id="28737at2759"/>
<evidence type="ECO:0000256" key="4">
    <source>
        <dbReference type="ARBA" id="ARBA00023186"/>
    </source>
</evidence>
<keyword evidence="4" id="KW-0143">Chaperone</keyword>
<feature type="binding site" evidence="5">
    <location>
        <position position="112"/>
    </location>
    <ligand>
        <name>ATP</name>
        <dbReference type="ChEBI" id="CHEBI:30616"/>
    </ligand>
</feature>
<dbReference type="GO" id="GO:0051082">
    <property type="term" value="F:unfolded protein binding"/>
    <property type="evidence" value="ECO:0007669"/>
    <property type="project" value="InterPro"/>
</dbReference>
<evidence type="ECO:0000313" key="7">
    <source>
        <dbReference type="Proteomes" id="UP000187209"/>
    </source>
</evidence>
<dbReference type="NCBIfam" id="NF003555">
    <property type="entry name" value="PRK05218.1"/>
    <property type="match status" value="1"/>
</dbReference>
<dbReference type="PRINTS" id="PR00775">
    <property type="entry name" value="HEATSHOCK90"/>
</dbReference>
<dbReference type="FunFam" id="3.30.230.80:FF:000004">
    <property type="entry name" value="Heat shock protein 75 kDa"/>
    <property type="match status" value="1"/>
</dbReference>
<dbReference type="Proteomes" id="UP000187209">
    <property type="component" value="Unassembled WGS sequence"/>
</dbReference>
<dbReference type="SUPFAM" id="SSF55874">
    <property type="entry name" value="ATPase domain of HSP90 chaperone/DNA topoisomerase II/histidine kinase"/>
    <property type="match status" value="1"/>
</dbReference>
<dbReference type="Gene3D" id="3.30.565.10">
    <property type="entry name" value="Histidine kinase-like ATPase, C-terminal domain"/>
    <property type="match status" value="1"/>
</dbReference>
<dbReference type="InterPro" id="IPR001404">
    <property type="entry name" value="Hsp90_fam"/>
</dbReference>
<feature type="binding site" evidence="5">
    <location>
        <position position="120"/>
    </location>
    <ligand>
        <name>ATP</name>
        <dbReference type="ChEBI" id="CHEBI:30616"/>
    </ligand>
</feature>
<dbReference type="CDD" id="cd16927">
    <property type="entry name" value="HATPase_Hsp90-like"/>
    <property type="match status" value="1"/>
</dbReference>
<dbReference type="InterPro" id="IPR020575">
    <property type="entry name" value="Hsp90_N"/>
</dbReference>
<dbReference type="HAMAP" id="MF_00505">
    <property type="entry name" value="HSP90"/>
    <property type="match status" value="1"/>
</dbReference>
<feature type="binding site" evidence="5">
    <location>
        <position position="198"/>
    </location>
    <ligand>
        <name>ATP</name>
        <dbReference type="ChEBI" id="CHEBI:30616"/>
    </ligand>
</feature>
<accession>A0A1R2BU48</accession>
<evidence type="ECO:0000256" key="2">
    <source>
        <dbReference type="ARBA" id="ARBA00022741"/>
    </source>
</evidence>
<dbReference type="InterPro" id="IPR036890">
    <property type="entry name" value="HATPase_C_sf"/>
</dbReference>
<dbReference type="Gene3D" id="1.20.120.790">
    <property type="entry name" value="Heat shock protein 90, C-terminal domain"/>
    <property type="match status" value="1"/>
</dbReference>